<protein>
    <recommendedName>
        <fullName evidence="3">DUF4286 family protein</fullName>
    </recommendedName>
</protein>
<keyword evidence="2" id="KW-1185">Reference proteome</keyword>
<dbReference type="KEGG" id="cheb:HH215_13910"/>
<accession>A0A7Z2VJF7</accession>
<sequence>MIVFCEYVIPEEHRAAFRAWVQAEPERWREIEIAENTVQPGVYVEIQYASTEEEAAKREKERREGRSWNEMEQWVKGGKEGVRIWTFRPVKING</sequence>
<name>A0A7Z2VJF7_9BACL</name>
<organism evidence="1 2">
    <name type="scientific">Cohnella herbarum</name>
    <dbReference type="NCBI Taxonomy" id="2728023"/>
    <lineage>
        <taxon>Bacteria</taxon>
        <taxon>Bacillati</taxon>
        <taxon>Bacillota</taxon>
        <taxon>Bacilli</taxon>
        <taxon>Bacillales</taxon>
        <taxon>Paenibacillaceae</taxon>
        <taxon>Cohnella</taxon>
    </lineage>
</organism>
<evidence type="ECO:0000313" key="1">
    <source>
        <dbReference type="EMBL" id="QJD84177.1"/>
    </source>
</evidence>
<dbReference type="EMBL" id="CP051680">
    <property type="protein sequence ID" value="QJD84177.1"/>
    <property type="molecule type" value="Genomic_DNA"/>
</dbReference>
<evidence type="ECO:0008006" key="3">
    <source>
        <dbReference type="Google" id="ProtNLM"/>
    </source>
</evidence>
<proteinExistence type="predicted"/>
<evidence type="ECO:0000313" key="2">
    <source>
        <dbReference type="Proteomes" id="UP000502248"/>
    </source>
</evidence>
<dbReference type="RefSeq" id="WP_169280461.1">
    <property type="nucleotide sequence ID" value="NZ_CP051680.1"/>
</dbReference>
<dbReference type="AlphaFoldDB" id="A0A7Z2VJF7"/>
<reference evidence="1 2" key="1">
    <citation type="submission" date="2020-04" db="EMBL/GenBank/DDBJ databases">
        <title>Genome sequencing of novel species.</title>
        <authorList>
            <person name="Heo J."/>
            <person name="Kim S.-J."/>
            <person name="Kim J.-S."/>
            <person name="Hong S.-B."/>
            <person name="Kwon S.-W."/>
        </authorList>
    </citation>
    <scope>NUCLEOTIDE SEQUENCE [LARGE SCALE GENOMIC DNA]</scope>
    <source>
        <strain evidence="1 2">MFER-1</strain>
    </source>
</reference>
<gene>
    <name evidence="1" type="ORF">HH215_13910</name>
</gene>
<dbReference type="Proteomes" id="UP000502248">
    <property type="component" value="Chromosome"/>
</dbReference>